<organism evidence="8 9">
    <name type="scientific">Paramuricea clavata</name>
    <name type="common">Red gorgonian</name>
    <name type="synonym">Violescent sea-whip</name>
    <dbReference type="NCBI Taxonomy" id="317549"/>
    <lineage>
        <taxon>Eukaryota</taxon>
        <taxon>Metazoa</taxon>
        <taxon>Cnidaria</taxon>
        <taxon>Anthozoa</taxon>
        <taxon>Octocorallia</taxon>
        <taxon>Malacalcyonacea</taxon>
        <taxon>Plexauridae</taxon>
        <taxon>Paramuricea</taxon>
    </lineage>
</organism>
<name>A0A6S7GTP3_PARCT</name>
<dbReference type="GO" id="GO:0005769">
    <property type="term" value="C:early endosome"/>
    <property type="evidence" value="ECO:0007669"/>
    <property type="project" value="UniProtKB-SubCell"/>
</dbReference>
<dbReference type="AlphaFoldDB" id="A0A6S7GTP3"/>
<keyword evidence="6" id="KW-0175">Coiled coil</keyword>
<evidence type="ECO:0000256" key="1">
    <source>
        <dbReference type="ARBA" id="ARBA00004412"/>
    </source>
</evidence>
<dbReference type="Proteomes" id="UP001152795">
    <property type="component" value="Unassembled WGS sequence"/>
</dbReference>
<comment type="caution">
    <text evidence="8">The sequence shown here is derived from an EMBL/GenBank/DDBJ whole genome shotgun (WGS) entry which is preliminary data.</text>
</comment>
<dbReference type="GO" id="GO:0006886">
    <property type="term" value="P:intracellular protein transport"/>
    <property type="evidence" value="ECO:0007669"/>
    <property type="project" value="TreeGrafter"/>
</dbReference>
<feature type="compositionally biased region" description="Low complexity" evidence="7">
    <location>
        <begin position="102"/>
        <end position="113"/>
    </location>
</feature>
<feature type="non-terminal residue" evidence="8">
    <location>
        <position position="1"/>
    </location>
</feature>
<accession>A0A6S7GTP3</accession>
<keyword evidence="4" id="KW-0967">Endosome</keyword>
<keyword evidence="9" id="KW-1185">Reference proteome</keyword>
<dbReference type="OrthoDB" id="5986265at2759"/>
<gene>
    <name evidence="8" type="ORF">PACLA_8A061545</name>
</gene>
<feature type="compositionally biased region" description="Acidic residues" evidence="7">
    <location>
        <begin position="29"/>
        <end position="44"/>
    </location>
</feature>
<evidence type="ECO:0000256" key="6">
    <source>
        <dbReference type="SAM" id="Coils"/>
    </source>
</evidence>
<evidence type="ECO:0000313" key="8">
    <source>
        <dbReference type="EMBL" id="CAB3996794.1"/>
    </source>
</evidence>
<keyword evidence="5" id="KW-0968">Cytoplasmic vesicle</keyword>
<dbReference type="PANTHER" id="PTHR13364:SF6">
    <property type="entry name" value="SPERMATOGENESIS-DEFECTIVE PROTEIN 39 HOMOLOG"/>
    <property type="match status" value="1"/>
</dbReference>
<proteinExistence type="predicted"/>
<sequence length="417" mass="47259">MALNGMNSSSVRFTKEQPSVKKTFNFFDDNGDGDGNEDDDFETFDGDKDFAKMRASKNTSNDAPDDSGGEKLGKAWGGAAYSFQKDDKPNVPAKAPVADPLSSSKTSYQQKQSEPNASPDVFRPFQMRDKMNTSKFTETTRVVQTSTLKTEDTTTSTRYEASISSIENVVQKGKTEMTDAERNRMQAEIKELQKTVSSLRKQHKKAPQPDETVRKLMLNQPCVLELYKSLDGKISLLDEAITLGDGDALITVVLFLKKTVKPSIFLKEIKKRPVAVRHLTFFMKAQYEYDELIKLLRLLNRKEEAMMLEYKKAVASSNPDSQIQAINTCQRIYETTPDLADMVSVLNEHQTLLKRQVKIEIKDKRTQAEGKNQIMRLHPRKSITSLPLIETLHYCCFYHHGKDDETLGPVSLQKEFK</sequence>
<dbReference type="GO" id="GO:0005770">
    <property type="term" value="C:late endosome"/>
    <property type="evidence" value="ECO:0007669"/>
    <property type="project" value="UniProtKB-SubCell"/>
</dbReference>
<protein>
    <submittedName>
        <fullName evidence="8">Uncharacterized protein</fullName>
    </submittedName>
</protein>
<evidence type="ECO:0000256" key="3">
    <source>
        <dbReference type="ARBA" id="ARBA00004603"/>
    </source>
</evidence>
<feature type="region of interest" description="Disordered" evidence="7">
    <location>
        <begin position="20"/>
        <end position="122"/>
    </location>
</feature>
<dbReference type="PANTHER" id="PTHR13364">
    <property type="entry name" value="DEFECTIVE SPERMATOGENESIS PROTEIN 39"/>
    <property type="match status" value="1"/>
</dbReference>
<evidence type="ECO:0000256" key="7">
    <source>
        <dbReference type="SAM" id="MobiDB-lite"/>
    </source>
</evidence>
<evidence type="ECO:0000256" key="4">
    <source>
        <dbReference type="ARBA" id="ARBA00022753"/>
    </source>
</evidence>
<evidence type="ECO:0000256" key="5">
    <source>
        <dbReference type="ARBA" id="ARBA00023329"/>
    </source>
</evidence>
<reference evidence="8" key="1">
    <citation type="submission" date="2020-04" db="EMBL/GenBank/DDBJ databases">
        <authorList>
            <person name="Alioto T."/>
            <person name="Alioto T."/>
            <person name="Gomez Garrido J."/>
        </authorList>
    </citation>
    <scope>NUCLEOTIDE SEQUENCE</scope>
    <source>
        <strain evidence="8">A484AB</strain>
    </source>
</reference>
<feature type="coiled-coil region" evidence="6">
    <location>
        <begin position="170"/>
        <end position="202"/>
    </location>
</feature>
<evidence type="ECO:0000256" key="2">
    <source>
        <dbReference type="ARBA" id="ARBA00004541"/>
    </source>
</evidence>
<dbReference type="EMBL" id="CACRXK020002947">
    <property type="protein sequence ID" value="CAB3996794.1"/>
    <property type="molecule type" value="Genomic_DNA"/>
</dbReference>
<comment type="subcellular location">
    <subcellularLocation>
        <location evidence="2">Cytoplasmic vesicle</location>
    </subcellularLocation>
    <subcellularLocation>
        <location evidence="1">Early endosome</location>
    </subcellularLocation>
    <subcellularLocation>
        <location evidence="3">Late endosome</location>
    </subcellularLocation>
</comment>
<dbReference type="GO" id="GO:0007034">
    <property type="term" value="P:vacuolar transport"/>
    <property type="evidence" value="ECO:0007669"/>
    <property type="project" value="TreeGrafter"/>
</dbReference>
<evidence type="ECO:0000313" key="9">
    <source>
        <dbReference type="Proteomes" id="UP001152795"/>
    </source>
</evidence>
<dbReference type="InterPro" id="IPR040057">
    <property type="entry name" value="Spe-39"/>
</dbReference>